<proteinExistence type="predicted"/>
<comment type="caution">
    <text evidence="2">The sequence shown here is derived from an EMBL/GenBank/DDBJ whole genome shotgun (WGS) entry which is preliminary data.</text>
</comment>
<protein>
    <submittedName>
        <fullName evidence="2">Uncharacterized protein</fullName>
    </submittedName>
</protein>
<dbReference type="AlphaFoldDB" id="E0NA78"/>
<accession>E0NA78</accession>
<evidence type="ECO:0000256" key="1">
    <source>
        <dbReference type="SAM" id="MobiDB-lite"/>
    </source>
</evidence>
<gene>
    <name evidence="2" type="ORF">HMPREF0602_1409</name>
</gene>
<organism evidence="2 3">
    <name type="scientific">Neisseria meningitidis serogroup B (strain ATCC 13091 / M2091)</name>
    <dbReference type="NCBI Taxonomy" id="862513"/>
    <lineage>
        <taxon>Bacteria</taxon>
        <taxon>Pseudomonadati</taxon>
        <taxon>Pseudomonadota</taxon>
        <taxon>Betaproteobacteria</taxon>
        <taxon>Neisseriales</taxon>
        <taxon>Neisseriaceae</taxon>
        <taxon>Neisseria</taxon>
    </lineage>
</organism>
<feature type="region of interest" description="Disordered" evidence="1">
    <location>
        <begin position="1"/>
        <end position="34"/>
    </location>
</feature>
<dbReference type="HOGENOM" id="CLU_3055051_0_0_4"/>
<name>E0NA78_NEIM3</name>
<sequence length="54" mass="6644">MLNHYKNANEKPQYYPRQRQTFHRHSHEPTSRYYHESGNLGLRVKKIYIPSFPQ</sequence>
<feature type="non-terminal residue" evidence="2">
    <location>
        <position position="54"/>
    </location>
</feature>
<reference evidence="2 3" key="1">
    <citation type="submission" date="2010-07" db="EMBL/GenBank/DDBJ databases">
        <authorList>
            <person name="Muzny D."/>
            <person name="Qin X."/>
            <person name="Deng J."/>
            <person name="Jiang H."/>
            <person name="Liu Y."/>
            <person name="Qu J."/>
            <person name="Song X.-Z."/>
            <person name="Zhang L."/>
            <person name="Thornton R."/>
            <person name="Coyle M."/>
            <person name="Francisco L."/>
            <person name="Jackson L."/>
            <person name="Javaid M."/>
            <person name="Korchina V."/>
            <person name="Kovar C."/>
            <person name="Mata R."/>
            <person name="Mathew T."/>
            <person name="Ngo R."/>
            <person name="Nguyen L."/>
            <person name="Nguyen N."/>
            <person name="Okwuonu G."/>
            <person name="Ongeri F."/>
            <person name="Pham C."/>
            <person name="Simmons D."/>
            <person name="Wilczek-Boney K."/>
            <person name="Hale W."/>
            <person name="Jakkamsetti A."/>
            <person name="Pham P."/>
            <person name="Ruth R."/>
            <person name="San Lucas F."/>
            <person name="Warren J."/>
            <person name="Zhang J."/>
            <person name="Zhao Z."/>
            <person name="Zhou C."/>
            <person name="Zhu D."/>
            <person name="Lee S."/>
            <person name="Bess C."/>
            <person name="Blankenburg K."/>
            <person name="Forbes L."/>
            <person name="Fu Q."/>
            <person name="Gubbala S."/>
            <person name="Hirani K."/>
            <person name="Jayaseelan J.C."/>
            <person name="Lara F."/>
            <person name="Munidasa M."/>
            <person name="Palculict T."/>
            <person name="Patil S."/>
            <person name="Pu L.-L."/>
            <person name="Saada N."/>
            <person name="Tang L."/>
            <person name="Weissenberger G."/>
            <person name="Zhu Y."/>
            <person name="Hemphill L."/>
            <person name="Shang Y."/>
            <person name="Youmans B."/>
            <person name="Ayvaz T."/>
            <person name="Ross M."/>
            <person name="Santibanez J."/>
            <person name="Aqrawi P."/>
            <person name="Gross S."/>
            <person name="Joshi V."/>
            <person name="Fowler G."/>
            <person name="Nazareth L."/>
            <person name="Reid J."/>
            <person name="Worley K."/>
            <person name="Petrosino J."/>
            <person name="Highlander S."/>
            <person name="Gibbs R."/>
        </authorList>
    </citation>
    <scope>NUCLEOTIDE SEQUENCE [LARGE SCALE GENOMIC DNA]</scope>
    <source>
        <strain evidence="2 3">ATCC 13091</strain>
    </source>
</reference>
<evidence type="ECO:0000313" key="2">
    <source>
        <dbReference type="EMBL" id="EFM04138.1"/>
    </source>
</evidence>
<dbReference type="Proteomes" id="UP000005526">
    <property type="component" value="Unassembled WGS sequence"/>
</dbReference>
<evidence type="ECO:0000313" key="3">
    <source>
        <dbReference type="Proteomes" id="UP000005526"/>
    </source>
</evidence>
<dbReference type="EMBL" id="AEEF01000067">
    <property type="protein sequence ID" value="EFM04138.1"/>
    <property type="molecule type" value="Genomic_DNA"/>
</dbReference>